<dbReference type="Proteomes" id="UP000266673">
    <property type="component" value="Unassembled WGS sequence"/>
</dbReference>
<proteinExistence type="predicted"/>
<keyword evidence="1" id="KW-1133">Transmembrane helix</keyword>
<name>A0A397UW03_9GLOM</name>
<evidence type="ECO:0000256" key="1">
    <source>
        <dbReference type="SAM" id="Phobius"/>
    </source>
</evidence>
<organism evidence="2 3">
    <name type="scientific">Gigaspora rosea</name>
    <dbReference type="NCBI Taxonomy" id="44941"/>
    <lineage>
        <taxon>Eukaryota</taxon>
        <taxon>Fungi</taxon>
        <taxon>Fungi incertae sedis</taxon>
        <taxon>Mucoromycota</taxon>
        <taxon>Glomeromycotina</taxon>
        <taxon>Glomeromycetes</taxon>
        <taxon>Diversisporales</taxon>
        <taxon>Gigasporaceae</taxon>
        <taxon>Gigaspora</taxon>
    </lineage>
</organism>
<keyword evidence="1" id="KW-0472">Membrane</keyword>
<protein>
    <submittedName>
        <fullName evidence="2">Uncharacterized protein</fullName>
    </submittedName>
</protein>
<evidence type="ECO:0000313" key="3">
    <source>
        <dbReference type="Proteomes" id="UP000266673"/>
    </source>
</evidence>
<comment type="caution">
    <text evidence="2">The sequence shown here is derived from an EMBL/GenBank/DDBJ whole genome shotgun (WGS) entry which is preliminary data.</text>
</comment>
<evidence type="ECO:0000313" key="2">
    <source>
        <dbReference type="EMBL" id="RIB13791.1"/>
    </source>
</evidence>
<feature type="transmembrane region" description="Helical" evidence="1">
    <location>
        <begin position="10"/>
        <end position="27"/>
    </location>
</feature>
<reference evidence="2 3" key="1">
    <citation type="submission" date="2018-06" db="EMBL/GenBank/DDBJ databases">
        <title>Comparative genomics reveals the genomic features of Rhizophagus irregularis, R. cerebriforme, R. diaphanum and Gigaspora rosea, and their symbiotic lifestyle signature.</title>
        <authorList>
            <person name="Morin E."/>
            <person name="San Clemente H."/>
            <person name="Chen E.C.H."/>
            <person name="De La Providencia I."/>
            <person name="Hainaut M."/>
            <person name="Kuo A."/>
            <person name="Kohler A."/>
            <person name="Murat C."/>
            <person name="Tang N."/>
            <person name="Roy S."/>
            <person name="Loubradou J."/>
            <person name="Henrissat B."/>
            <person name="Grigoriev I.V."/>
            <person name="Corradi N."/>
            <person name="Roux C."/>
            <person name="Martin F.M."/>
        </authorList>
    </citation>
    <scope>NUCLEOTIDE SEQUENCE [LARGE SCALE GENOMIC DNA]</scope>
    <source>
        <strain evidence="2 3">DAOM 194757</strain>
    </source>
</reference>
<keyword evidence="1" id="KW-0812">Transmembrane</keyword>
<feature type="transmembrane region" description="Helical" evidence="1">
    <location>
        <begin position="33"/>
        <end position="52"/>
    </location>
</feature>
<dbReference type="AlphaFoldDB" id="A0A397UW03"/>
<keyword evidence="3" id="KW-1185">Reference proteome</keyword>
<accession>A0A397UW03</accession>
<dbReference type="EMBL" id="QKWP01000890">
    <property type="protein sequence ID" value="RIB13791.1"/>
    <property type="molecule type" value="Genomic_DNA"/>
</dbReference>
<gene>
    <name evidence="2" type="ORF">C2G38_2097497</name>
</gene>
<sequence length="74" mass="8699">MIMRKSDRGLIFRLYMSLPGIGPGFYPPKIGELTIILQGLILKINFLIYYLIDNSYKHFYNVSSNLNKLYWPIL</sequence>